<dbReference type="Proteomes" id="UP000017836">
    <property type="component" value="Unassembled WGS sequence"/>
</dbReference>
<name>U5DHQ3_AMBTC</name>
<keyword evidence="5" id="KW-1185">Reference proteome</keyword>
<gene>
    <name evidence="4" type="ORF">AMTR_s00071p00172900</name>
</gene>
<dbReference type="eggNOG" id="KOG1901">
    <property type="taxonomic scope" value="Eukaryota"/>
</dbReference>
<dbReference type="STRING" id="13333.U5DHQ3"/>
<dbReference type="Pfam" id="PF04146">
    <property type="entry name" value="YTH"/>
    <property type="match status" value="1"/>
</dbReference>
<dbReference type="Gene3D" id="3.10.590.10">
    <property type="entry name" value="ph1033 like domains"/>
    <property type="match status" value="1"/>
</dbReference>
<dbReference type="PROSITE" id="PS50882">
    <property type="entry name" value="YTH"/>
    <property type="match status" value="1"/>
</dbReference>
<dbReference type="InterPro" id="IPR045168">
    <property type="entry name" value="YTH_prot"/>
</dbReference>
<reference evidence="5" key="1">
    <citation type="journal article" date="2013" name="Science">
        <title>The Amborella genome and the evolution of flowering plants.</title>
        <authorList>
            <consortium name="Amborella Genome Project"/>
        </authorList>
    </citation>
    <scope>NUCLEOTIDE SEQUENCE [LARGE SCALE GENOMIC DNA]</scope>
</reference>
<evidence type="ECO:0000256" key="2">
    <source>
        <dbReference type="SAM" id="MobiDB-lite"/>
    </source>
</evidence>
<evidence type="ECO:0000256" key="1">
    <source>
        <dbReference type="RuleBase" id="RU369095"/>
    </source>
</evidence>
<proteinExistence type="inferred from homology"/>
<organism evidence="4 5">
    <name type="scientific">Amborella trichopoda</name>
    <dbReference type="NCBI Taxonomy" id="13333"/>
    <lineage>
        <taxon>Eukaryota</taxon>
        <taxon>Viridiplantae</taxon>
        <taxon>Streptophyta</taxon>
        <taxon>Embryophyta</taxon>
        <taxon>Tracheophyta</taxon>
        <taxon>Spermatophyta</taxon>
        <taxon>Magnoliopsida</taxon>
        <taxon>Amborellales</taxon>
        <taxon>Amborellaceae</taxon>
        <taxon>Amborella</taxon>
    </lineage>
</organism>
<evidence type="ECO:0000259" key="3">
    <source>
        <dbReference type="PROSITE" id="PS50882"/>
    </source>
</evidence>
<dbReference type="GO" id="GO:0005737">
    <property type="term" value="C:cytoplasm"/>
    <property type="evidence" value="ECO:0000318"/>
    <property type="project" value="GO_Central"/>
</dbReference>
<comment type="similarity">
    <text evidence="1">Belongs to the YTHDF family.</text>
</comment>
<dbReference type="GO" id="GO:0003729">
    <property type="term" value="F:mRNA binding"/>
    <property type="evidence" value="ECO:0000318"/>
    <property type="project" value="GO_Central"/>
</dbReference>
<keyword evidence="1" id="KW-0694">RNA-binding</keyword>
<protein>
    <recommendedName>
        <fullName evidence="1">YTH domain-containing family protein</fullName>
    </recommendedName>
</protein>
<evidence type="ECO:0000313" key="5">
    <source>
        <dbReference type="Proteomes" id="UP000017836"/>
    </source>
</evidence>
<sequence>MFSFIDIFSDIEIKNRDSSGISCVKSPEQNVDGRSSDAYPARDATSSIKENGVDDKCFAENGMHYPATNGYGYDYRGYDGPNGYCSLAGYYLDGQESPYSVPSCGNDFNSSSFKKKFIRAAGNFSSHLPQGKGNFIPQEGPIYFRPNQGGWTRNERFNRIGALDELKRGLRSNRPKESPVLENPLIKRDLYNLLDFPTNYEAALFYVIKSFSEDDVHKSLKYNVWASTDFGNKKLDEAFHGAQAKLNDNGSRCPVFLFFSVNGSGQFVGLAEMTCKVDFKKTLDFWQGDVWNGFFPVKWHIVKDVPNHLLTHIILKDNENKAVTYSRDTQEVTFSQGIEMLKIFKYYSAVTSILDDFSFYESRQKTMYERKSRLANPSFHQLRETQPKRSVRGNEMGNQNESIVHLTEKLSLSTKKPDPTKKNGVYNQVKAQ</sequence>
<dbReference type="AlphaFoldDB" id="U5DHQ3"/>
<dbReference type="InterPro" id="IPR007275">
    <property type="entry name" value="YTH_domain"/>
</dbReference>
<feature type="domain" description="YTH" evidence="3">
    <location>
        <begin position="203"/>
        <end position="344"/>
    </location>
</feature>
<dbReference type="EMBL" id="KI392062">
    <property type="protein sequence ID" value="ERN20028.1"/>
    <property type="molecule type" value="Genomic_DNA"/>
</dbReference>
<dbReference type="GO" id="GO:0061157">
    <property type="term" value="P:mRNA destabilization"/>
    <property type="evidence" value="ECO:0000318"/>
    <property type="project" value="GO_Central"/>
</dbReference>
<evidence type="ECO:0000313" key="4">
    <source>
        <dbReference type="EMBL" id="ERN20028.1"/>
    </source>
</evidence>
<comment type="function">
    <text evidence="1">Specifically recognizes and binds N6-methyladenosine (m6A)-containing RNAs, and regulates mRNA stability. M6A is a modification present at internal sites of mRNAs and some non-coding RNAs and plays a role in mRNA stability and processing.</text>
</comment>
<dbReference type="CDD" id="cd21134">
    <property type="entry name" value="YTH"/>
    <property type="match status" value="1"/>
</dbReference>
<dbReference type="Gramene" id="ERN20028">
    <property type="protein sequence ID" value="ERN20028"/>
    <property type="gene ID" value="AMTR_s00071p00172900"/>
</dbReference>
<dbReference type="GO" id="GO:1990247">
    <property type="term" value="F:N6-methyladenosine-containing RNA reader activity"/>
    <property type="evidence" value="ECO:0007669"/>
    <property type="project" value="UniProtKB-UniRule"/>
</dbReference>
<dbReference type="PANTHER" id="PTHR12357">
    <property type="entry name" value="YTH YT521-B HOMOLOGY DOMAIN-CONTAINING"/>
    <property type="match status" value="1"/>
</dbReference>
<dbReference type="SMR" id="U5DHQ3"/>
<feature type="region of interest" description="Disordered" evidence="2">
    <location>
        <begin position="376"/>
        <end position="432"/>
    </location>
</feature>
<dbReference type="PANTHER" id="PTHR12357:SF99">
    <property type="entry name" value="YTH DOMAIN-CONTAINING PROTEIN ECT2-RELATED"/>
    <property type="match status" value="1"/>
</dbReference>
<dbReference type="HOGENOM" id="CLU_635158_0_0_1"/>
<accession>U5DHQ3</accession>